<evidence type="ECO:0000256" key="2">
    <source>
        <dbReference type="ARBA" id="ARBA00022692"/>
    </source>
</evidence>
<feature type="transmembrane region" description="Helical" evidence="7">
    <location>
        <begin position="221"/>
        <end position="248"/>
    </location>
</feature>
<feature type="region of interest" description="Disordered" evidence="6">
    <location>
        <begin position="303"/>
        <end position="327"/>
    </location>
</feature>
<dbReference type="VEuPathDB" id="FungiDB:ASPSYDRAFT_341822"/>
<dbReference type="InterPro" id="IPR052337">
    <property type="entry name" value="SAT4-like"/>
</dbReference>
<organism evidence="9 10">
    <name type="scientific">Aspergillus sydowii CBS 593.65</name>
    <dbReference type="NCBI Taxonomy" id="1036612"/>
    <lineage>
        <taxon>Eukaryota</taxon>
        <taxon>Fungi</taxon>
        <taxon>Dikarya</taxon>
        <taxon>Ascomycota</taxon>
        <taxon>Pezizomycotina</taxon>
        <taxon>Eurotiomycetes</taxon>
        <taxon>Eurotiomycetidae</taxon>
        <taxon>Eurotiales</taxon>
        <taxon>Aspergillaceae</taxon>
        <taxon>Aspergillus</taxon>
        <taxon>Aspergillus subgen. Nidulantes</taxon>
    </lineage>
</organism>
<dbReference type="AlphaFoldDB" id="A0A1L9TZ66"/>
<dbReference type="Pfam" id="PF20684">
    <property type="entry name" value="Fung_rhodopsin"/>
    <property type="match status" value="1"/>
</dbReference>
<dbReference type="STRING" id="1036612.A0A1L9TZ66"/>
<evidence type="ECO:0000313" key="10">
    <source>
        <dbReference type="Proteomes" id="UP000184356"/>
    </source>
</evidence>
<dbReference type="OrthoDB" id="444631at2759"/>
<dbReference type="Proteomes" id="UP000184356">
    <property type="component" value="Unassembled WGS sequence"/>
</dbReference>
<keyword evidence="3 7" id="KW-1133">Transmembrane helix</keyword>
<evidence type="ECO:0000259" key="8">
    <source>
        <dbReference type="Pfam" id="PF20684"/>
    </source>
</evidence>
<feature type="transmembrane region" description="Helical" evidence="7">
    <location>
        <begin position="107"/>
        <end position="130"/>
    </location>
</feature>
<dbReference type="GeneID" id="63761279"/>
<evidence type="ECO:0000256" key="1">
    <source>
        <dbReference type="ARBA" id="ARBA00004141"/>
    </source>
</evidence>
<evidence type="ECO:0000256" key="4">
    <source>
        <dbReference type="ARBA" id="ARBA00023136"/>
    </source>
</evidence>
<gene>
    <name evidence="9" type="ORF">ASPSYDRAFT_341822</name>
</gene>
<feature type="transmembrane region" description="Helical" evidence="7">
    <location>
        <begin position="30"/>
        <end position="51"/>
    </location>
</feature>
<dbReference type="InterPro" id="IPR049326">
    <property type="entry name" value="Rhodopsin_dom_fungi"/>
</dbReference>
<dbReference type="RefSeq" id="XP_040708501.1">
    <property type="nucleotide sequence ID" value="XM_040845206.1"/>
</dbReference>
<dbReference type="PANTHER" id="PTHR33048:SF47">
    <property type="entry name" value="INTEGRAL MEMBRANE PROTEIN-RELATED"/>
    <property type="match status" value="1"/>
</dbReference>
<keyword evidence="10" id="KW-1185">Reference proteome</keyword>
<keyword evidence="2 7" id="KW-0812">Transmembrane</keyword>
<feature type="transmembrane region" description="Helical" evidence="7">
    <location>
        <begin position="142"/>
        <end position="163"/>
    </location>
</feature>
<keyword evidence="4 7" id="KW-0472">Membrane</keyword>
<dbReference type="EMBL" id="KV878582">
    <property type="protein sequence ID" value="OJJ64695.1"/>
    <property type="molecule type" value="Genomic_DNA"/>
</dbReference>
<feature type="compositionally biased region" description="Polar residues" evidence="6">
    <location>
        <begin position="303"/>
        <end position="312"/>
    </location>
</feature>
<proteinExistence type="inferred from homology"/>
<evidence type="ECO:0000256" key="5">
    <source>
        <dbReference type="ARBA" id="ARBA00038359"/>
    </source>
</evidence>
<protein>
    <recommendedName>
        <fullName evidence="8">Rhodopsin domain-containing protein</fullName>
    </recommendedName>
</protein>
<evidence type="ECO:0000256" key="6">
    <source>
        <dbReference type="SAM" id="MobiDB-lite"/>
    </source>
</evidence>
<feature type="transmembrane region" description="Helical" evidence="7">
    <location>
        <begin position="186"/>
        <end position="209"/>
    </location>
</feature>
<dbReference type="PANTHER" id="PTHR33048">
    <property type="entry name" value="PTH11-LIKE INTEGRAL MEMBRANE PROTEIN (AFU_ORTHOLOGUE AFUA_5G11245)"/>
    <property type="match status" value="1"/>
</dbReference>
<reference evidence="10" key="1">
    <citation type="journal article" date="2017" name="Genome Biol.">
        <title>Comparative genomics reveals high biological diversity and specific adaptations in the industrially and medically important fungal genus Aspergillus.</title>
        <authorList>
            <person name="de Vries R.P."/>
            <person name="Riley R."/>
            <person name="Wiebenga A."/>
            <person name="Aguilar-Osorio G."/>
            <person name="Amillis S."/>
            <person name="Uchima C.A."/>
            <person name="Anderluh G."/>
            <person name="Asadollahi M."/>
            <person name="Askin M."/>
            <person name="Barry K."/>
            <person name="Battaglia E."/>
            <person name="Bayram O."/>
            <person name="Benocci T."/>
            <person name="Braus-Stromeyer S.A."/>
            <person name="Caldana C."/>
            <person name="Canovas D."/>
            <person name="Cerqueira G.C."/>
            <person name="Chen F."/>
            <person name="Chen W."/>
            <person name="Choi C."/>
            <person name="Clum A."/>
            <person name="Dos Santos R.A."/>
            <person name="Damasio A.R."/>
            <person name="Diallinas G."/>
            <person name="Emri T."/>
            <person name="Fekete E."/>
            <person name="Flipphi M."/>
            <person name="Freyberg S."/>
            <person name="Gallo A."/>
            <person name="Gournas C."/>
            <person name="Habgood R."/>
            <person name="Hainaut M."/>
            <person name="Harispe M.L."/>
            <person name="Henrissat B."/>
            <person name="Hilden K.S."/>
            <person name="Hope R."/>
            <person name="Hossain A."/>
            <person name="Karabika E."/>
            <person name="Karaffa L."/>
            <person name="Karanyi Z."/>
            <person name="Krasevec N."/>
            <person name="Kuo A."/>
            <person name="Kusch H."/>
            <person name="LaButti K."/>
            <person name="Lagendijk E.L."/>
            <person name="Lapidus A."/>
            <person name="Levasseur A."/>
            <person name="Lindquist E."/>
            <person name="Lipzen A."/>
            <person name="Logrieco A.F."/>
            <person name="MacCabe A."/>
            <person name="Maekelae M.R."/>
            <person name="Malavazi I."/>
            <person name="Melin P."/>
            <person name="Meyer V."/>
            <person name="Mielnichuk N."/>
            <person name="Miskei M."/>
            <person name="Molnar A.P."/>
            <person name="Mule G."/>
            <person name="Ngan C.Y."/>
            <person name="Orejas M."/>
            <person name="Orosz E."/>
            <person name="Ouedraogo J.P."/>
            <person name="Overkamp K.M."/>
            <person name="Park H.-S."/>
            <person name="Perrone G."/>
            <person name="Piumi F."/>
            <person name="Punt P.J."/>
            <person name="Ram A.F."/>
            <person name="Ramon A."/>
            <person name="Rauscher S."/>
            <person name="Record E."/>
            <person name="Riano-Pachon D.M."/>
            <person name="Robert V."/>
            <person name="Roehrig J."/>
            <person name="Ruller R."/>
            <person name="Salamov A."/>
            <person name="Salih N.S."/>
            <person name="Samson R.A."/>
            <person name="Sandor E."/>
            <person name="Sanguinetti M."/>
            <person name="Schuetze T."/>
            <person name="Sepcic K."/>
            <person name="Shelest E."/>
            <person name="Sherlock G."/>
            <person name="Sophianopoulou V."/>
            <person name="Squina F.M."/>
            <person name="Sun H."/>
            <person name="Susca A."/>
            <person name="Todd R.B."/>
            <person name="Tsang A."/>
            <person name="Unkles S.E."/>
            <person name="van de Wiele N."/>
            <person name="van Rossen-Uffink D."/>
            <person name="Oliveira J.V."/>
            <person name="Vesth T.C."/>
            <person name="Visser J."/>
            <person name="Yu J.-H."/>
            <person name="Zhou M."/>
            <person name="Andersen M.R."/>
            <person name="Archer D.B."/>
            <person name="Baker S.E."/>
            <person name="Benoit I."/>
            <person name="Brakhage A.A."/>
            <person name="Braus G.H."/>
            <person name="Fischer R."/>
            <person name="Frisvad J.C."/>
            <person name="Goldman G.H."/>
            <person name="Houbraken J."/>
            <person name="Oakley B."/>
            <person name="Pocsi I."/>
            <person name="Scazzocchio C."/>
            <person name="Seiboth B."/>
            <person name="vanKuyk P.A."/>
            <person name="Wortman J."/>
            <person name="Dyer P.S."/>
            <person name="Grigoriev I.V."/>
        </authorList>
    </citation>
    <scope>NUCLEOTIDE SEQUENCE [LARGE SCALE GENOMIC DNA]</scope>
    <source>
        <strain evidence="10">CBS 593.65</strain>
    </source>
</reference>
<feature type="transmembrane region" description="Helical" evidence="7">
    <location>
        <begin position="260"/>
        <end position="280"/>
    </location>
</feature>
<comment type="subcellular location">
    <subcellularLocation>
        <location evidence="1">Membrane</location>
        <topology evidence="1">Multi-pass membrane protein</topology>
    </subcellularLocation>
</comment>
<comment type="similarity">
    <text evidence="5">Belongs to the SAT4 family.</text>
</comment>
<evidence type="ECO:0000256" key="7">
    <source>
        <dbReference type="SAM" id="Phobius"/>
    </source>
</evidence>
<sequence length="378" mass="42238">MSSMDEMPALPPPHGERPNFVNPTYDGDRFVIVNAIFLFISFFSIAVRLWTRTFIARGYRWDDFLMIISFMFSCVLSGITLEMLNWGLGVHMWNVRITHLSPHFLKLNVIAAIMYCIGTGFLKVSVLLFYMRIFPSRHFHMAVWTLVFIAATYNIASVLANIFSCNPVAKSWDVSITEGYCMNRPVFYFANAGLGIFTDFATVLVPVPWLRRLQMPLRQKIAVACILATGCFVGVVSCIRLSSLYTLQHTEDLTWATTNALMWCVIELNLGITGGCVTAMRPFVRRYFPRLLGLSSNGSNNPYAYPSQSRGNSHPLASIPRSGQQAFSSHGHQFSTAYKTGNSSEEHILPSPGLGKELDGIVRTVEFDVKQSGSGSHA</sequence>
<evidence type="ECO:0000313" key="9">
    <source>
        <dbReference type="EMBL" id="OJJ64695.1"/>
    </source>
</evidence>
<accession>A0A1L9TZ66</accession>
<evidence type="ECO:0000256" key="3">
    <source>
        <dbReference type="ARBA" id="ARBA00022989"/>
    </source>
</evidence>
<name>A0A1L9TZ66_9EURO</name>
<feature type="transmembrane region" description="Helical" evidence="7">
    <location>
        <begin position="63"/>
        <end position="87"/>
    </location>
</feature>
<dbReference type="GO" id="GO:0016020">
    <property type="term" value="C:membrane"/>
    <property type="evidence" value="ECO:0007669"/>
    <property type="project" value="UniProtKB-SubCell"/>
</dbReference>
<feature type="domain" description="Rhodopsin" evidence="8">
    <location>
        <begin position="47"/>
        <end position="286"/>
    </location>
</feature>